<keyword evidence="2" id="KW-0560">Oxidoreductase</keyword>
<reference evidence="2 3" key="1">
    <citation type="submission" date="2022-06" db="EMBL/GenBank/DDBJ databases">
        <title>Endosaccharibacter gen. nov., sp. nov., endophytic bacteria isolated from sugarcane.</title>
        <authorList>
            <person name="Pitiwittayakul N."/>
            <person name="Yukphan P."/>
            <person name="Charoenyingcharoen P."/>
            <person name="Tanasupawat S."/>
        </authorList>
    </citation>
    <scope>NUCLEOTIDE SEQUENCE [LARGE SCALE GENOMIC DNA]</scope>
    <source>
        <strain evidence="2 3">KSS8</strain>
    </source>
</reference>
<dbReference type="InterPro" id="IPR007138">
    <property type="entry name" value="ABM_dom"/>
</dbReference>
<dbReference type="Gene3D" id="3.30.70.100">
    <property type="match status" value="1"/>
</dbReference>
<dbReference type="EMBL" id="JAMSKV010000005">
    <property type="protein sequence ID" value="MCQ8278274.1"/>
    <property type="molecule type" value="Genomic_DNA"/>
</dbReference>
<dbReference type="InterPro" id="IPR011008">
    <property type="entry name" value="Dimeric_a/b-barrel"/>
</dbReference>
<accession>A0ABT1W5Z2</accession>
<name>A0ABT1W5Z2_9PROT</name>
<keyword evidence="2" id="KW-0503">Monooxygenase</keyword>
<dbReference type="PANTHER" id="PTHR33336">
    <property type="entry name" value="QUINOL MONOOXYGENASE YGIN-RELATED"/>
    <property type="match status" value="1"/>
</dbReference>
<protein>
    <submittedName>
        <fullName evidence="2">Antibiotic biosynthesis monooxygenase</fullName>
    </submittedName>
</protein>
<keyword evidence="3" id="KW-1185">Reference proteome</keyword>
<dbReference type="SUPFAM" id="SSF54909">
    <property type="entry name" value="Dimeric alpha+beta barrel"/>
    <property type="match status" value="1"/>
</dbReference>
<dbReference type="RefSeq" id="WP_422863743.1">
    <property type="nucleotide sequence ID" value="NZ_JAMSKV010000005.1"/>
</dbReference>
<comment type="caution">
    <text evidence="2">The sequence shown here is derived from an EMBL/GenBank/DDBJ whole genome shotgun (WGS) entry which is preliminary data.</text>
</comment>
<evidence type="ECO:0000259" key="1">
    <source>
        <dbReference type="PROSITE" id="PS51725"/>
    </source>
</evidence>
<dbReference type="GO" id="GO:0004497">
    <property type="term" value="F:monooxygenase activity"/>
    <property type="evidence" value="ECO:0007669"/>
    <property type="project" value="UniProtKB-KW"/>
</dbReference>
<proteinExistence type="predicted"/>
<dbReference type="Pfam" id="PF03992">
    <property type="entry name" value="ABM"/>
    <property type="match status" value="1"/>
</dbReference>
<gene>
    <name evidence="2" type="ORF">NFI95_07405</name>
</gene>
<feature type="domain" description="ABM" evidence="1">
    <location>
        <begin position="11"/>
        <end position="101"/>
    </location>
</feature>
<dbReference type="PROSITE" id="PS51725">
    <property type="entry name" value="ABM"/>
    <property type="match status" value="1"/>
</dbReference>
<dbReference type="PANTHER" id="PTHR33336:SF1">
    <property type="entry name" value="(4S)-4-HYDROXY-5-PHOSPHONOOXYPENTANE-2,3-DIONE ISOMERASE"/>
    <property type="match status" value="1"/>
</dbReference>
<sequence length="109" mass="11812">MSATETTTDALVIWAEFTVPAEKKAEFLRECAADARDSVANEPGCSQFDVLVDENGADTVTLFEIYKDAAAFETHLTMPHYATFAAALARLGIAPPNVRRLLRAHKGGN</sequence>
<dbReference type="Proteomes" id="UP001524587">
    <property type="component" value="Unassembled WGS sequence"/>
</dbReference>
<evidence type="ECO:0000313" key="3">
    <source>
        <dbReference type="Proteomes" id="UP001524587"/>
    </source>
</evidence>
<evidence type="ECO:0000313" key="2">
    <source>
        <dbReference type="EMBL" id="MCQ8278274.1"/>
    </source>
</evidence>
<dbReference type="InterPro" id="IPR050744">
    <property type="entry name" value="AI-2_Isomerase_LsrG"/>
</dbReference>
<organism evidence="2 3">
    <name type="scientific">Endosaccharibacter trunci</name>
    <dbReference type="NCBI Taxonomy" id="2812733"/>
    <lineage>
        <taxon>Bacteria</taxon>
        <taxon>Pseudomonadati</taxon>
        <taxon>Pseudomonadota</taxon>
        <taxon>Alphaproteobacteria</taxon>
        <taxon>Acetobacterales</taxon>
        <taxon>Acetobacteraceae</taxon>
        <taxon>Endosaccharibacter</taxon>
    </lineage>
</organism>